<dbReference type="KEGG" id="cama:F384_01705"/>
<feature type="transmembrane region" description="Helical" evidence="1">
    <location>
        <begin position="434"/>
        <end position="455"/>
    </location>
</feature>
<keyword evidence="1" id="KW-1133">Transmembrane helix</keyword>
<dbReference type="Proteomes" id="UP000034085">
    <property type="component" value="Chromosome"/>
</dbReference>
<dbReference type="PATRIC" id="fig|1261127.3.peg.348"/>
<protein>
    <submittedName>
        <fullName evidence="3">Membrane protein</fullName>
    </submittedName>
</protein>
<evidence type="ECO:0000313" key="4">
    <source>
        <dbReference type="Proteomes" id="UP000034085"/>
    </source>
</evidence>
<feature type="chain" id="PRO_5002510422" evidence="2">
    <location>
        <begin position="22"/>
        <end position="464"/>
    </location>
</feature>
<accession>A0A0F6TSV4</accession>
<feature type="signal peptide" evidence="2">
    <location>
        <begin position="1"/>
        <end position="21"/>
    </location>
</feature>
<evidence type="ECO:0000256" key="2">
    <source>
        <dbReference type="SAM" id="SignalP"/>
    </source>
</evidence>
<dbReference type="InterPro" id="IPR025060">
    <property type="entry name" value="DUF3999"/>
</dbReference>
<dbReference type="EMBL" id="CP011132">
    <property type="protein sequence ID" value="AKE57947.1"/>
    <property type="molecule type" value="Genomic_DNA"/>
</dbReference>
<proteinExistence type="predicted"/>
<keyword evidence="2" id="KW-0732">Signal</keyword>
<gene>
    <name evidence="3" type="ORF">F384_01705</name>
</gene>
<reference evidence="3 4" key="1">
    <citation type="journal article" date="2013" name="Appl. Microbiol. Biotechnol.">
        <title>Glycerol assimilation and production of 1,3-propanediol by Citrobacter amalonaticus Y19.</title>
        <authorList>
            <person name="Ainala S.K."/>
            <person name="Ashok S."/>
            <person name="Ko Y."/>
            <person name="Park S."/>
        </authorList>
    </citation>
    <scope>NUCLEOTIDE SEQUENCE [LARGE SCALE GENOMIC DNA]</scope>
    <source>
        <strain evidence="3 4">Y19</strain>
    </source>
</reference>
<dbReference type="AlphaFoldDB" id="A0A0F6TSV4"/>
<evidence type="ECO:0000256" key="1">
    <source>
        <dbReference type="SAM" id="Phobius"/>
    </source>
</evidence>
<evidence type="ECO:0000313" key="3">
    <source>
        <dbReference type="EMBL" id="AKE57947.1"/>
    </source>
</evidence>
<keyword evidence="1" id="KW-0472">Membrane</keyword>
<dbReference type="Pfam" id="PF13163">
    <property type="entry name" value="DUF3999"/>
    <property type="match status" value="1"/>
</dbReference>
<organism evidence="3 4">
    <name type="scientific">Citrobacter amalonaticus Y19</name>
    <dbReference type="NCBI Taxonomy" id="1261127"/>
    <lineage>
        <taxon>Bacteria</taxon>
        <taxon>Pseudomonadati</taxon>
        <taxon>Pseudomonadota</taxon>
        <taxon>Gammaproteobacteria</taxon>
        <taxon>Enterobacterales</taxon>
        <taxon>Enterobacteriaceae</taxon>
        <taxon>Citrobacter</taxon>
    </lineage>
</organism>
<name>A0A0F6TSV4_CITAM</name>
<dbReference type="OrthoDB" id="5405606at2"/>
<sequence length="464" mass="51452">MKWMNAVLCSVLLGVAGTAFSSDDVKESPTDYATGVTLETLGASPWYRVSLPQAVYQGTAWPDLRDVRVFNHAGETVPFTLVAQKTQPVTPQTVTLRLFPLDMSPVPPREEGRRSGESFVLRSKTGIEIHLESDDVKSVGQSYLLMLPEEMKDSFSLEQLRLNWNTPTGNWQGKASVYVSRDLRYWRTLQEEAPLMELTRDNDRLKMDTIGASLTLSASGNRYLLVILDSQSPALTLNSVSAIAESREPESARIEIGAQEEKVSNDEAVWHWAQPQPLTSLRIDLDDEGVLPVELAWRSAEKAPWQPLTKTVLYRLNGKRSEDIRLSGQLVEAVRMTTINARLPERLPALSGARDSYQLVFNTQGKGPYMLAWGNRAAQKADIGLDLLIPASLRKTQDIDSLPGAIPQDDVALGGEARLTATSAAEQQSQWKTVLVWGALILGVAALALMAWRIWREVKKDSTQ</sequence>
<keyword evidence="1" id="KW-0812">Transmembrane</keyword>
<dbReference type="HOGENOM" id="CLU_033800_1_0_6"/>
<dbReference type="RefSeq" id="WP_046476164.1">
    <property type="nucleotide sequence ID" value="NZ_CP011132.1"/>
</dbReference>